<reference evidence="4" key="4">
    <citation type="journal article" date="2018" name="Nat. Plants">
        <title>Whole-genome landscape of Medicago truncatula symbiotic genes.</title>
        <authorList>
            <person name="Pecrix Y."/>
            <person name="Gamas P."/>
            <person name="Carrere S."/>
        </authorList>
    </citation>
    <scope>NUCLEOTIDE SEQUENCE</scope>
    <source>
        <tissue evidence="4">Leaves</tissue>
    </source>
</reference>
<feature type="chain" id="PRO_5014499966" evidence="1">
    <location>
        <begin position="27"/>
        <end position="75"/>
    </location>
</feature>
<evidence type="ECO:0000313" key="5">
    <source>
        <dbReference type="EnsemblPlants" id="KEH21964"/>
    </source>
</evidence>
<name>A0A072UUC0_MEDTR</name>
<dbReference type="Proteomes" id="UP000002051">
    <property type="component" value="Chromosome 4"/>
</dbReference>
<evidence type="ECO:0000313" key="3">
    <source>
        <dbReference type="EMBL" id="KEH29455.1"/>
    </source>
</evidence>
<dbReference type="Proteomes" id="UP000265566">
    <property type="component" value="Chromosome 4"/>
</dbReference>
<gene>
    <name evidence="3" type="ordered locus">MTR_4g036935</name>
    <name evidence="2" type="ordered locus">MTR_7g028462</name>
    <name evidence="4" type="ORF">MtrunA17_Chr4g0018961</name>
</gene>
<dbReference type="HOGENOM" id="CLU_193276_0_0_1"/>
<proteinExistence type="predicted"/>
<evidence type="ECO:0000313" key="2">
    <source>
        <dbReference type="EMBL" id="KEH21964.1"/>
    </source>
</evidence>
<dbReference type="EnsemblPlants" id="KEH21964">
    <property type="protein sequence ID" value="KEH21964"/>
    <property type="gene ID" value="MTR_7g028462"/>
</dbReference>
<organism evidence="3 6">
    <name type="scientific">Medicago truncatula</name>
    <name type="common">Barrel medic</name>
    <name type="synonym">Medicago tribuloides</name>
    <dbReference type="NCBI Taxonomy" id="3880"/>
    <lineage>
        <taxon>Eukaryota</taxon>
        <taxon>Viridiplantae</taxon>
        <taxon>Streptophyta</taxon>
        <taxon>Embryophyta</taxon>
        <taxon>Tracheophyta</taxon>
        <taxon>Spermatophyta</taxon>
        <taxon>Magnoliopsida</taxon>
        <taxon>eudicotyledons</taxon>
        <taxon>Gunneridae</taxon>
        <taxon>Pentapetalae</taxon>
        <taxon>rosids</taxon>
        <taxon>fabids</taxon>
        <taxon>Fabales</taxon>
        <taxon>Fabaceae</taxon>
        <taxon>Papilionoideae</taxon>
        <taxon>50 kb inversion clade</taxon>
        <taxon>NPAAA clade</taxon>
        <taxon>Hologalegina</taxon>
        <taxon>IRL clade</taxon>
        <taxon>Trifolieae</taxon>
        <taxon>Medicago</taxon>
    </lineage>
</organism>
<dbReference type="EMBL" id="CM001220">
    <property type="protein sequence ID" value="KEH29455.1"/>
    <property type="molecule type" value="Genomic_DNA"/>
</dbReference>
<reference evidence="5" key="3">
    <citation type="submission" date="2015-04" db="UniProtKB">
        <authorList>
            <consortium name="EnsemblPlants"/>
        </authorList>
    </citation>
    <scope>IDENTIFICATION</scope>
    <source>
        <strain evidence="5">cv. Jemalong A17</strain>
    </source>
</reference>
<dbReference type="EnsemblPlants" id="KEH29455">
    <property type="protein sequence ID" value="KEH29455"/>
    <property type="gene ID" value="MTR_4g036935"/>
</dbReference>
<evidence type="ECO:0000313" key="4">
    <source>
        <dbReference type="EMBL" id="RHN59876.1"/>
    </source>
</evidence>
<reference evidence="3 6" key="1">
    <citation type="journal article" date="2011" name="Nature">
        <title>The Medicago genome provides insight into the evolution of rhizobial symbioses.</title>
        <authorList>
            <person name="Young N.D."/>
            <person name="Debelle F."/>
            <person name="Oldroyd G.E."/>
            <person name="Geurts R."/>
            <person name="Cannon S.B."/>
            <person name="Udvardi M.K."/>
            <person name="Benedito V.A."/>
            <person name="Mayer K.F."/>
            <person name="Gouzy J."/>
            <person name="Schoof H."/>
            <person name="Van de Peer Y."/>
            <person name="Proost S."/>
            <person name="Cook D.R."/>
            <person name="Meyers B.C."/>
            <person name="Spannagl M."/>
            <person name="Cheung F."/>
            <person name="De Mita S."/>
            <person name="Krishnakumar V."/>
            <person name="Gundlach H."/>
            <person name="Zhou S."/>
            <person name="Mudge J."/>
            <person name="Bharti A.K."/>
            <person name="Murray J.D."/>
            <person name="Naoumkina M.A."/>
            <person name="Rosen B."/>
            <person name="Silverstein K.A."/>
            <person name="Tang H."/>
            <person name="Rombauts S."/>
            <person name="Zhao P.X."/>
            <person name="Zhou P."/>
            <person name="Barbe V."/>
            <person name="Bardou P."/>
            <person name="Bechner M."/>
            <person name="Bellec A."/>
            <person name="Berger A."/>
            <person name="Berges H."/>
            <person name="Bidwell S."/>
            <person name="Bisseling T."/>
            <person name="Choisne N."/>
            <person name="Couloux A."/>
            <person name="Denny R."/>
            <person name="Deshpande S."/>
            <person name="Dai X."/>
            <person name="Doyle J.J."/>
            <person name="Dudez A.M."/>
            <person name="Farmer A.D."/>
            <person name="Fouteau S."/>
            <person name="Franken C."/>
            <person name="Gibelin C."/>
            <person name="Gish J."/>
            <person name="Goldstein S."/>
            <person name="Gonzalez A.J."/>
            <person name="Green P.J."/>
            <person name="Hallab A."/>
            <person name="Hartog M."/>
            <person name="Hua A."/>
            <person name="Humphray S.J."/>
            <person name="Jeong D.H."/>
            <person name="Jing Y."/>
            <person name="Jocker A."/>
            <person name="Kenton S.M."/>
            <person name="Kim D.J."/>
            <person name="Klee K."/>
            <person name="Lai H."/>
            <person name="Lang C."/>
            <person name="Lin S."/>
            <person name="Macmil S.L."/>
            <person name="Magdelenat G."/>
            <person name="Matthews L."/>
            <person name="McCorrison J."/>
            <person name="Monaghan E.L."/>
            <person name="Mun J.H."/>
            <person name="Najar F.Z."/>
            <person name="Nicholson C."/>
            <person name="Noirot C."/>
            <person name="O'Bleness M."/>
            <person name="Paule C.R."/>
            <person name="Poulain J."/>
            <person name="Prion F."/>
            <person name="Qin B."/>
            <person name="Qu C."/>
            <person name="Retzel E.F."/>
            <person name="Riddle C."/>
            <person name="Sallet E."/>
            <person name="Samain S."/>
            <person name="Samson N."/>
            <person name="Sanders I."/>
            <person name="Saurat O."/>
            <person name="Scarpelli C."/>
            <person name="Schiex T."/>
            <person name="Segurens B."/>
            <person name="Severin A.J."/>
            <person name="Sherrier D.J."/>
            <person name="Shi R."/>
            <person name="Sims S."/>
            <person name="Singer S.R."/>
            <person name="Sinharoy S."/>
            <person name="Sterck L."/>
            <person name="Viollet A."/>
            <person name="Wang B.B."/>
            <person name="Wang K."/>
            <person name="Wang M."/>
            <person name="Wang X."/>
            <person name="Warfsmann J."/>
            <person name="Weissenbach J."/>
            <person name="White D.D."/>
            <person name="White J.D."/>
            <person name="Wiley G.B."/>
            <person name="Wincker P."/>
            <person name="Xing Y."/>
            <person name="Yang L."/>
            <person name="Yao Z."/>
            <person name="Ying F."/>
            <person name="Zhai J."/>
            <person name="Zhou L."/>
            <person name="Zuber A."/>
            <person name="Denarie J."/>
            <person name="Dixon R.A."/>
            <person name="May G.D."/>
            <person name="Schwartz D.C."/>
            <person name="Rogers J."/>
            <person name="Quetier F."/>
            <person name="Town C.D."/>
            <person name="Roe B.A."/>
        </authorList>
    </citation>
    <scope>NUCLEOTIDE SEQUENCE [LARGE SCALE GENOMIC DNA]</scope>
    <source>
        <strain evidence="3">A17</strain>
        <strain evidence="5 6">cv. Jemalong A17</strain>
    </source>
</reference>
<dbReference type="AlphaFoldDB" id="A0A072UUC0"/>
<protein>
    <submittedName>
        <fullName evidence="3">RALF-like protein</fullName>
    </submittedName>
</protein>
<dbReference type="EMBL" id="PSQE01000004">
    <property type="protein sequence ID" value="RHN59876.1"/>
    <property type="molecule type" value="Genomic_DNA"/>
</dbReference>
<keyword evidence="1" id="KW-0732">Signal</keyword>
<dbReference type="EMBL" id="CM001223">
    <property type="protein sequence ID" value="KEH21964.1"/>
    <property type="molecule type" value="Genomic_DNA"/>
</dbReference>
<reference evidence="3 6" key="2">
    <citation type="journal article" date="2014" name="BMC Genomics">
        <title>An improved genome release (version Mt4.0) for the model legume Medicago truncatula.</title>
        <authorList>
            <person name="Tang H."/>
            <person name="Krishnakumar V."/>
            <person name="Bidwell S."/>
            <person name="Rosen B."/>
            <person name="Chan A."/>
            <person name="Zhou S."/>
            <person name="Gentzbittel L."/>
            <person name="Childs K.L."/>
            <person name="Yandell M."/>
            <person name="Gundlach H."/>
            <person name="Mayer K.F."/>
            <person name="Schwartz D.C."/>
            <person name="Town C.D."/>
        </authorList>
    </citation>
    <scope>GENOME REANNOTATION</scope>
    <source>
        <strain evidence="3">A17</strain>
        <strain evidence="5 6">cv. Jemalong A17</strain>
    </source>
</reference>
<accession>A0A072UUC0</accession>
<evidence type="ECO:0000313" key="6">
    <source>
        <dbReference type="Proteomes" id="UP000002051"/>
    </source>
</evidence>
<sequence>MASKRCSLIWVVLILFMLSFSSKALARNIPDVPKLLEDSDEMGPNKRLLFQVPKCRRGRITSEIRADKPRCHHYF</sequence>
<evidence type="ECO:0000256" key="1">
    <source>
        <dbReference type="SAM" id="SignalP"/>
    </source>
</evidence>
<dbReference type="Gramene" id="rna22042">
    <property type="protein sequence ID" value="RHN59876.1"/>
    <property type="gene ID" value="gene22042"/>
</dbReference>
<keyword evidence="6" id="KW-1185">Reference proteome</keyword>
<feature type="signal peptide" evidence="1">
    <location>
        <begin position="1"/>
        <end position="26"/>
    </location>
</feature>